<dbReference type="RefSeq" id="WP_194502911.1">
    <property type="nucleotide sequence ID" value="NZ_JADIVZ010000003.1"/>
</dbReference>
<proteinExistence type="inferred from homology"/>
<comment type="caution">
    <text evidence="5">The sequence shown here is derived from an EMBL/GenBank/DDBJ whole genome shotgun (WGS) entry which is preliminary data.</text>
</comment>
<dbReference type="Proteomes" id="UP000656804">
    <property type="component" value="Unassembled WGS sequence"/>
</dbReference>
<dbReference type="Pfam" id="PF06737">
    <property type="entry name" value="Transglycosylas"/>
    <property type="match status" value="1"/>
</dbReference>
<gene>
    <name evidence="5" type="ORF">ISG29_08045</name>
</gene>
<dbReference type="Pfam" id="PF03990">
    <property type="entry name" value="DUF348"/>
    <property type="match status" value="3"/>
</dbReference>
<evidence type="ECO:0000256" key="1">
    <source>
        <dbReference type="ARBA" id="ARBA00010830"/>
    </source>
</evidence>
<dbReference type="AlphaFoldDB" id="A0A930V090"/>
<dbReference type="Gene3D" id="2.20.230.10">
    <property type="entry name" value="Resuscitation-promoting factor rpfb"/>
    <property type="match status" value="1"/>
</dbReference>
<dbReference type="GO" id="GO:0016787">
    <property type="term" value="F:hydrolase activity"/>
    <property type="evidence" value="ECO:0007669"/>
    <property type="project" value="UniProtKB-KW"/>
</dbReference>
<dbReference type="InterPro" id="IPR011098">
    <property type="entry name" value="G5_dom"/>
</dbReference>
<dbReference type="InterPro" id="IPR023346">
    <property type="entry name" value="Lysozyme-like_dom_sf"/>
</dbReference>
<organism evidence="5 6">
    <name type="scientific">Nocardioides acrostichi</name>
    <dbReference type="NCBI Taxonomy" id="2784339"/>
    <lineage>
        <taxon>Bacteria</taxon>
        <taxon>Bacillati</taxon>
        <taxon>Actinomycetota</taxon>
        <taxon>Actinomycetes</taxon>
        <taxon>Propionibacteriales</taxon>
        <taxon>Nocardioidaceae</taxon>
        <taxon>Nocardioides</taxon>
    </lineage>
</organism>
<dbReference type="SMART" id="SM01208">
    <property type="entry name" value="G5"/>
    <property type="match status" value="1"/>
</dbReference>
<accession>A0A930V090</accession>
<reference evidence="5" key="1">
    <citation type="submission" date="2020-11" db="EMBL/GenBank/DDBJ databases">
        <title>Nocardioides sp. CBS4Y-1, whole genome shotgun sequence.</title>
        <authorList>
            <person name="Tuo L."/>
        </authorList>
    </citation>
    <scope>NUCLEOTIDE SEQUENCE</scope>
    <source>
        <strain evidence="5">CBS4Y-1</strain>
    </source>
</reference>
<dbReference type="Pfam" id="PF07501">
    <property type="entry name" value="G5"/>
    <property type="match status" value="1"/>
</dbReference>
<evidence type="ECO:0000313" key="6">
    <source>
        <dbReference type="Proteomes" id="UP000656804"/>
    </source>
</evidence>
<dbReference type="SUPFAM" id="SSF53955">
    <property type="entry name" value="Lysozyme-like"/>
    <property type="match status" value="1"/>
</dbReference>
<evidence type="ECO:0000256" key="2">
    <source>
        <dbReference type="ARBA" id="ARBA00022729"/>
    </source>
</evidence>
<dbReference type="Gene3D" id="1.10.530.10">
    <property type="match status" value="1"/>
</dbReference>
<keyword evidence="2" id="KW-0732">Signal</keyword>
<feature type="domain" description="G5" evidence="4">
    <location>
        <begin position="203"/>
        <end position="283"/>
    </location>
</feature>
<evidence type="ECO:0000256" key="3">
    <source>
        <dbReference type="ARBA" id="ARBA00022801"/>
    </source>
</evidence>
<name>A0A930V090_9ACTN</name>
<dbReference type="InterPro" id="IPR007137">
    <property type="entry name" value="DUF348"/>
</dbReference>
<protein>
    <submittedName>
        <fullName evidence="5">Transglycosylase family protein</fullName>
    </submittedName>
</protein>
<evidence type="ECO:0000313" key="5">
    <source>
        <dbReference type="EMBL" id="MBF4161639.1"/>
    </source>
</evidence>
<dbReference type="PROSITE" id="PS51109">
    <property type="entry name" value="G5"/>
    <property type="match status" value="1"/>
</dbReference>
<dbReference type="InterPro" id="IPR010618">
    <property type="entry name" value="RPF"/>
</dbReference>
<comment type="similarity">
    <text evidence="1">Belongs to the transglycosylase family. Rpf subfamily.</text>
</comment>
<keyword evidence="6" id="KW-1185">Reference proteome</keyword>
<sequence>MTRLARSRALLVGLVATVVLAVAGTTYAQTMMRTDVTLVVDGSPRQISASGSTVGDVLAQEGIDLDQHDVVAPSPEESITDGTRIALSYGKRLTVVSDGQTRHYWVTATDVQGALEQIGRRFSGADLSISRGGQIDRSGTVLKVTTPKKLTFVIAGAKPKVRTLAVSTVRQALTEMHVKIGKRDEVAPGFAKRVRDGMRIVFTDVRVARKRVKAESVGYSTVERPDSSLPKGQSEVVREGRDGLRDVTYRLTFRNGEIVDRAVLKARSVRAPVDRIVRVGTQEAAPAPVYSGGSTVWDQLAQCESGGNWAANTGNGYYGGLQFNLGTWHSYGGPGYPNTASRETQIAIATKVRNASGGYGAWPACAASLGLPR</sequence>
<keyword evidence="3" id="KW-0378">Hydrolase</keyword>
<dbReference type="CDD" id="cd13925">
    <property type="entry name" value="RPF"/>
    <property type="match status" value="1"/>
</dbReference>
<evidence type="ECO:0000259" key="4">
    <source>
        <dbReference type="PROSITE" id="PS51109"/>
    </source>
</evidence>
<dbReference type="EMBL" id="JADIVZ010000003">
    <property type="protein sequence ID" value="MBF4161639.1"/>
    <property type="molecule type" value="Genomic_DNA"/>
</dbReference>